<evidence type="ECO:0000259" key="5">
    <source>
        <dbReference type="PROSITE" id="PS51671"/>
    </source>
</evidence>
<dbReference type="InterPro" id="IPR002912">
    <property type="entry name" value="ACT_dom"/>
</dbReference>
<dbReference type="EMBL" id="CP121252">
    <property type="protein sequence ID" value="WFP15438.1"/>
    <property type="molecule type" value="Genomic_DNA"/>
</dbReference>
<dbReference type="InterPro" id="IPR012676">
    <property type="entry name" value="TGS-like"/>
</dbReference>
<dbReference type="Gene3D" id="1.10.3210.10">
    <property type="entry name" value="Hypothetical protein af1432"/>
    <property type="match status" value="1"/>
</dbReference>
<accession>A0ABY8H422</accession>
<comment type="similarity">
    <text evidence="3">Belongs to the relA/spoT family.</text>
</comment>
<dbReference type="Proteomes" id="UP001219037">
    <property type="component" value="Chromosome"/>
</dbReference>
<dbReference type="Pfam" id="PF02824">
    <property type="entry name" value="TGS"/>
    <property type="match status" value="1"/>
</dbReference>
<comment type="function">
    <text evidence="3">In eubacteria ppGpp (guanosine 3'-diphosphate 5'-diphosphate) is a mediator of the stringent response that coordinates a variety of cellular activities in response to changes in nutritional abundance.</text>
</comment>
<dbReference type="InterPro" id="IPR006674">
    <property type="entry name" value="HD_domain"/>
</dbReference>
<organism evidence="8 9">
    <name type="scientific">Citricoccus muralis</name>
    <dbReference type="NCBI Taxonomy" id="169134"/>
    <lineage>
        <taxon>Bacteria</taxon>
        <taxon>Bacillati</taxon>
        <taxon>Actinomycetota</taxon>
        <taxon>Actinomycetes</taxon>
        <taxon>Micrococcales</taxon>
        <taxon>Micrococcaceae</taxon>
        <taxon>Citricoccus</taxon>
    </lineage>
</organism>
<feature type="compositionally biased region" description="Low complexity" evidence="4">
    <location>
        <begin position="1"/>
        <end position="18"/>
    </location>
</feature>
<dbReference type="RefSeq" id="WP_278156145.1">
    <property type="nucleotide sequence ID" value="NZ_CP121252.1"/>
</dbReference>
<comment type="pathway">
    <text evidence="1">Purine metabolism; ppGpp biosynthesis; ppGpp from GTP: step 1/2.</text>
</comment>
<feature type="domain" description="HD" evidence="6">
    <location>
        <begin position="85"/>
        <end position="182"/>
    </location>
</feature>
<evidence type="ECO:0000256" key="4">
    <source>
        <dbReference type="SAM" id="MobiDB-lite"/>
    </source>
</evidence>
<dbReference type="GO" id="GO:0008728">
    <property type="term" value="F:GTP diphosphokinase activity"/>
    <property type="evidence" value="ECO:0007669"/>
    <property type="project" value="UniProtKB-EC"/>
</dbReference>
<dbReference type="PROSITE" id="PS51831">
    <property type="entry name" value="HD"/>
    <property type="match status" value="1"/>
</dbReference>
<dbReference type="InterPro" id="IPR004811">
    <property type="entry name" value="RelA/Spo_fam"/>
</dbReference>
<dbReference type="SUPFAM" id="SSF81271">
    <property type="entry name" value="TGS-like"/>
    <property type="match status" value="1"/>
</dbReference>
<dbReference type="SMART" id="SM00471">
    <property type="entry name" value="HDc"/>
    <property type="match status" value="1"/>
</dbReference>
<sequence>MTDSTDATSSDASSTSAAVNSRRPRGRLARLTGRPVVGGYSPILEPLIRTLKVRHPKSDLDLVIRAFAVAEKYHEGQKRKSGDPYITHPVAVATILAELGLTGTTLAAALLHDTVEDTSYSLDQLSREFGEETALLVDGVTKLDKVKFGAAAQAETVRKMVLAMAKDVRVLLIKLADRLHNARTWRYVPPESSARKAKETLEIYAPLAHRLGMNTIKWELEDLSFAALWPKVYSEIVRLVGERTPERQQNVAQLSEQIERELRDAKIRATLSGRPKHYYSIYQKMIVRGKEFDEIYDLLGVRVLVDSVRDCYAALGVLHAKWSPIPGRFKDYIAMPKYNMYQSLHTTVVGSDGKRVEIQIRTHEMHRRAEYGVAAHWRYKDAGAEENGDATPNWLRAVLDWQKDAKDPNDFLDSLRTEIGAAEVYVFTPQGEIKVLPAGSTPVDFAYSVHTEVGDRTIGARVNGRLVPLNSPLNHGDSVEIFTSKSEDAGPSQDWLGFVRSARARNKIRHWFSKERRDEVIEVGKDALTKYARKQSLPLSQVMSTDALGTVAEELGLADVSGLYAAIGENNVSAQNVFEHIQALLEPPEPPQEEYFDTGAMPQVSLPSRHSDSGVIIPGTGEVMAKLARCCSPVPPDDIVGFVTRGSGVSVHRTDCQNVENLKAEPERLVDVEWAPTQDSVFVVEIQVEALDRKSLLSDVTRILAEHHVNILSASVKTRRDRVAESQFVFEMGDPAYLQHVLNSIRRIDGVYDVFRTSDKGQRKT</sequence>
<evidence type="ECO:0000256" key="1">
    <source>
        <dbReference type="ARBA" id="ARBA00004976"/>
    </source>
</evidence>
<dbReference type="SMART" id="SM00954">
    <property type="entry name" value="RelA_SpoT"/>
    <property type="match status" value="1"/>
</dbReference>
<comment type="catalytic activity">
    <reaction evidence="2">
        <text>GTP + ATP = guanosine 3'-diphosphate 5'-triphosphate + AMP</text>
        <dbReference type="Rhea" id="RHEA:22088"/>
        <dbReference type="ChEBI" id="CHEBI:30616"/>
        <dbReference type="ChEBI" id="CHEBI:37565"/>
        <dbReference type="ChEBI" id="CHEBI:142410"/>
        <dbReference type="ChEBI" id="CHEBI:456215"/>
        <dbReference type="EC" id="2.7.6.5"/>
    </reaction>
</comment>
<dbReference type="InterPro" id="IPR012675">
    <property type="entry name" value="Beta-grasp_dom_sf"/>
</dbReference>
<dbReference type="PANTHER" id="PTHR21262:SF31">
    <property type="entry name" value="GTP PYROPHOSPHOKINASE"/>
    <property type="match status" value="1"/>
</dbReference>
<dbReference type="Pfam" id="PF19296">
    <property type="entry name" value="RelA_AH_RIS"/>
    <property type="match status" value="1"/>
</dbReference>
<dbReference type="PANTHER" id="PTHR21262">
    <property type="entry name" value="GUANOSINE-3',5'-BIS DIPHOSPHATE 3'-PYROPHOSPHOHYDROLASE"/>
    <property type="match status" value="1"/>
</dbReference>
<evidence type="ECO:0000313" key="9">
    <source>
        <dbReference type="Proteomes" id="UP001219037"/>
    </source>
</evidence>
<dbReference type="InterPro" id="IPR045600">
    <property type="entry name" value="RelA/SpoT_AH_RIS"/>
</dbReference>
<dbReference type="SUPFAM" id="SSF55021">
    <property type="entry name" value="ACT-like"/>
    <property type="match status" value="1"/>
</dbReference>
<dbReference type="SUPFAM" id="SSF109604">
    <property type="entry name" value="HD-domain/PDEase-like"/>
    <property type="match status" value="1"/>
</dbReference>
<name>A0ABY8H422_9MICC</name>
<dbReference type="SUPFAM" id="SSF81301">
    <property type="entry name" value="Nucleotidyltransferase"/>
    <property type="match status" value="1"/>
</dbReference>
<dbReference type="InterPro" id="IPR043519">
    <property type="entry name" value="NT_sf"/>
</dbReference>
<evidence type="ECO:0000313" key="8">
    <source>
        <dbReference type="EMBL" id="WFP15438.1"/>
    </source>
</evidence>
<evidence type="ECO:0000256" key="3">
    <source>
        <dbReference type="RuleBase" id="RU003847"/>
    </source>
</evidence>
<dbReference type="EC" id="2.7.6.5" evidence="8"/>
<feature type="domain" description="ACT" evidence="5">
    <location>
        <begin position="685"/>
        <end position="759"/>
    </location>
</feature>
<evidence type="ECO:0000259" key="6">
    <source>
        <dbReference type="PROSITE" id="PS51831"/>
    </source>
</evidence>
<protein>
    <submittedName>
        <fullName evidence="8">Bifunctional (P)ppGpp synthetase/guanosine-3',5'-bis(Diphosphate) 3'-pyrophosphohydrolase</fullName>
        <ecNumber evidence="8">2.7.6.5</ecNumber>
    </submittedName>
</protein>
<dbReference type="Pfam" id="PF13328">
    <property type="entry name" value="HD_4"/>
    <property type="match status" value="1"/>
</dbReference>
<gene>
    <name evidence="8" type="ORF">P8192_08390</name>
</gene>
<dbReference type="CDD" id="cd05399">
    <property type="entry name" value="NT_Rel-Spo_like"/>
    <property type="match status" value="1"/>
</dbReference>
<proteinExistence type="inferred from homology"/>
<dbReference type="CDD" id="cd00077">
    <property type="entry name" value="HDc"/>
    <property type="match status" value="1"/>
</dbReference>
<dbReference type="InterPro" id="IPR007685">
    <property type="entry name" value="RelA_SpoT"/>
</dbReference>
<keyword evidence="8" id="KW-0808">Transferase</keyword>
<feature type="domain" description="TGS" evidence="7">
    <location>
        <begin position="420"/>
        <end position="483"/>
    </location>
</feature>
<dbReference type="InterPro" id="IPR033655">
    <property type="entry name" value="TGS_RelA/SpoT"/>
</dbReference>
<dbReference type="Gene3D" id="3.30.460.10">
    <property type="entry name" value="Beta Polymerase, domain 2"/>
    <property type="match status" value="1"/>
</dbReference>
<evidence type="ECO:0000256" key="2">
    <source>
        <dbReference type="ARBA" id="ARBA00048244"/>
    </source>
</evidence>
<reference evidence="8 9" key="1">
    <citation type="submission" date="2023-04" db="EMBL/GenBank/DDBJ databases">
        <title>Funneling lignin-derived compounds into biodiesel using alkali-halophilic Citricoccus sp. P2.</title>
        <authorList>
            <person name="Luo C.-B."/>
        </authorList>
    </citation>
    <scope>NUCLEOTIDE SEQUENCE [LARGE SCALE GENOMIC DNA]</scope>
    <source>
        <strain evidence="8 9">P2</strain>
    </source>
</reference>
<dbReference type="PROSITE" id="PS51880">
    <property type="entry name" value="TGS"/>
    <property type="match status" value="1"/>
</dbReference>
<dbReference type="InterPro" id="IPR003607">
    <property type="entry name" value="HD/PDEase_dom"/>
</dbReference>
<evidence type="ECO:0000259" key="7">
    <source>
        <dbReference type="PROSITE" id="PS51880"/>
    </source>
</evidence>
<dbReference type="CDD" id="cd01668">
    <property type="entry name" value="TGS_RSH"/>
    <property type="match status" value="1"/>
</dbReference>
<dbReference type="InterPro" id="IPR045865">
    <property type="entry name" value="ACT-like_dom_sf"/>
</dbReference>
<dbReference type="Gene3D" id="3.30.70.260">
    <property type="match status" value="1"/>
</dbReference>
<dbReference type="PROSITE" id="PS51671">
    <property type="entry name" value="ACT"/>
    <property type="match status" value="1"/>
</dbReference>
<dbReference type="Pfam" id="PF04607">
    <property type="entry name" value="RelA_SpoT"/>
    <property type="match status" value="1"/>
</dbReference>
<dbReference type="Pfam" id="PF13291">
    <property type="entry name" value="ACT_4"/>
    <property type="match status" value="1"/>
</dbReference>
<feature type="region of interest" description="Disordered" evidence="4">
    <location>
        <begin position="1"/>
        <end position="28"/>
    </location>
</feature>
<dbReference type="InterPro" id="IPR004095">
    <property type="entry name" value="TGS"/>
</dbReference>
<dbReference type="CDD" id="cd04876">
    <property type="entry name" value="ACT_RelA-SpoT"/>
    <property type="match status" value="1"/>
</dbReference>
<dbReference type="Gene3D" id="3.10.20.30">
    <property type="match status" value="1"/>
</dbReference>
<dbReference type="NCBIfam" id="TIGR00691">
    <property type="entry name" value="spoT_relA"/>
    <property type="match status" value="1"/>
</dbReference>
<keyword evidence="9" id="KW-1185">Reference proteome</keyword>